<reference evidence="6 7" key="1">
    <citation type="journal article" date="2012" name="Stand. Genomic Sci.">
        <title>Complete genome sequence of the melanogenic marine bacterium Marinomonas mediterranea type strain (MMB-1(T)).</title>
        <authorList>
            <person name="Lucas-Elio P."/>
            <person name="Goodwin L."/>
            <person name="Woyke T."/>
            <person name="Pitluck S."/>
            <person name="Nolan M."/>
            <person name="Kyrpides N.C."/>
            <person name="Detter J.C."/>
            <person name="Copeland A."/>
            <person name="Teshima H."/>
            <person name="Bruce D."/>
            <person name="Detter C."/>
            <person name="Tapia R."/>
            <person name="Han S."/>
            <person name="Land M.L."/>
            <person name="Ivanova N."/>
            <person name="Mikhailova N."/>
            <person name="Johnston A.W."/>
            <person name="Sanchez-Amat A."/>
        </authorList>
    </citation>
    <scope>NUCLEOTIDE SEQUENCE [LARGE SCALE GENOMIC DNA]</scope>
    <source>
        <strain evidence="7">ATCC 700492 / JCM 21426 / NBRC 103028 / MMB-1</strain>
    </source>
</reference>
<feature type="chain" id="PRO_5003279717" evidence="4">
    <location>
        <begin position="22"/>
        <end position="372"/>
    </location>
</feature>
<dbReference type="PANTHER" id="PTHR46847">
    <property type="entry name" value="D-ALLOSE-BINDING PERIPLASMIC PROTEIN-RELATED"/>
    <property type="match status" value="1"/>
</dbReference>
<organism evidence="6 7">
    <name type="scientific">Marinomonas mediterranea (strain ATCC 700492 / JCM 21426 / NBRC 103028 / MMB-1)</name>
    <dbReference type="NCBI Taxonomy" id="717774"/>
    <lineage>
        <taxon>Bacteria</taxon>
        <taxon>Pseudomonadati</taxon>
        <taxon>Pseudomonadota</taxon>
        <taxon>Gammaproteobacteria</taxon>
        <taxon>Oceanospirillales</taxon>
        <taxon>Oceanospirillaceae</taxon>
        <taxon>Marinomonas</taxon>
    </lineage>
</organism>
<accession>F2K3C5</accession>
<comment type="similarity">
    <text evidence="2">Belongs to the bacterial solute-binding protein 2 family.</text>
</comment>
<dbReference type="Proteomes" id="UP000001062">
    <property type="component" value="Chromosome"/>
</dbReference>
<dbReference type="KEGG" id="mme:Marme_2019"/>
<dbReference type="STRING" id="717774.Marme_2019"/>
<sequence length="372" mass="40734" precursor="true">MFKLKFTALLLSAAFCQTLLAGDTEFLNYAKDRVASATSIADRWDGPTEGPLAEPSKKIVFVASDLRNGGVNGVAQGVSEASSHINWELRFIDALGSEVRQGAALRRAVAMKPDGIILGGIDIKHHREALKVAKKLGISVVGWHSSDSTEGNEELGLFANITTDPMEVAEISALLAITEGAGDMKAAIFTDRRYSIATLKANVMKKTVEKCSRCLLIDYFDIPLDQVANHTHKVVQTLISDEQVTHLLVINDLYIDFATPVYEQVQSKGMSIPVNISAGDGSMAAYDRIKTGQFQLATVPEPLYMQGWQVVDELNRSFNSSPPSRYTAPVHIITRENVTKLIGKSGVYEPRNNYREAYLSIWLGKSGKGEEQ</sequence>
<dbReference type="InterPro" id="IPR028082">
    <property type="entry name" value="Peripla_BP_I"/>
</dbReference>
<proteinExistence type="inferred from homology"/>
<dbReference type="GO" id="GO:0030246">
    <property type="term" value="F:carbohydrate binding"/>
    <property type="evidence" value="ECO:0007669"/>
    <property type="project" value="UniProtKB-ARBA"/>
</dbReference>
<dbReference type="HOGENOM" id="CLU_064461_0_0_6"/>
<dbReference type="Gene3D" id="3.40.50.2300">
    <property type="match status" value="2"/>
</dbReference>
<dbReference type="PATRIC" id="fig|717774.3.peg.2080"/>
<keyword evidence="3 4" id="KW-0732">Signal</keyword>
<evidence type="ECO:0000256" key="1">
    <source>
        <dbReference type="ARBA" id="ARBA00004196"/>
    </source>
</evidence>
<dbReference type="InterPro" id="IPR025997">
    <property type="entry name" value="SBP_2_dom"/>
</dbReference>
<evidence type="ECO:0000259" key="5">
    <source>
        <dbReference type="Pfam" id="PF13407"/>
    </source>
</evidence>
<dbReference type="OrthoDB" id="9342512at2"/>
<dbReference type="GO" id="GO:0030313">
    <property type="term" value="C:cell envelope"/>
    <property type="evidence" value="ECO:0007669"/>
    <property type="project" value="UniProtKB-SubCell"/>
</dbReference>
<feature type="signal peptide" evidence="4">
    <location>
        <begin position="1"/>
        <end position="21"/>
    </location>
</feature>
<dbReference type="Pfam" id="PF13407">
    <property type="entry name" value="Peripla_BP_4"/>
    <property type="match status" value="1"/>
</dbReference>
<evidence type="ECO:0000313" key="6">
    <source>
        <dbReference type="EMBL" id="ADZ91267.1"/>
    </source>
</evidence>
<gene>
    <name evidence="6" type="ordered locus">Marme_2019</name>
</gene>
<dbReference type="PANTHER" id="PTHR46847:SF1">
    <property type="entry name" value="D-ALLOSE-BINDING PERIPLASMIC PROTEIN-RELATED"/>
    <property type="match status" value="1"/>
</dbReference>
<dbReference type="eggNOG" id="COG1879">
    <property type="taxonomic scope" value="Bacteria"/>
</dbReference>
<evidence type="ECO:0000313" key="7">
    <source>
        <dbReference type="Proteomes" id="UP000001062"/>
    </source>
</evidence>
<dbReference type="GO" id="GO:0055085">
    <property type="term" value="P:transmembrane transport"/>
    <property type="evidence" value="ECO:0007669"/>
    <property type="project" value="UniProtKB-ARBA"/>
</dbReference>
<protein>
    <submittedName>
        <fullName evidence="6">Putative sugar ABC transporter, substrate-binding protein</fullName>
    </submittedName>
</protein>
<evidence type="ECO:0000256" key="4">
    <source>
        <dbReference type="SAM" id="SignalP"/>
    </source>
</evidence>
<dbReference type="AlphaFoldDB" id="F2K3C5"/>
<evidence type="ECO:0000256" key="3">
    <source>
        <dbReference type="ARBA" id="ARBA00022729"/>
    </source>
</evidence>
<dbReference type="EMBL" id="CP002583">
    <property type="protein sequence ID" value="ADZ91267.1"/>
    <property type="molecule type" value="Genomic_DNA"/>
</dbReference>
<dbReference type="SUPFAM" id="SSF53822">
    <property type="entry name" value="Periplasmic binding protein-like I"/>
    <property type="match status" value="1"/>
</dbReference>
<dbReference type="RefSeq" id="WP_013661172.1">
    <property type="nucleotide sequence ID" value="NC_015276.1"/>
</dbReference>
<name>F2K3C5_MARM1</name>
<evidence type="ECO:0000256" key="2">
    <source>
        <dbReference type="ARBA" id="ARBA00007639"/>
    </source>
</evidence>
<dbReference type="CDD" id="cd06315">
    <property type="entry name" value="PBP1_ABC_sugar_binding-like"/>
    <property type="match status" value="1"/>
</dbReference>
<keyword evidence="7" id="KW-1185">Reference proteome</keyword>
<feature type="domain" description="Periplasmic binding protein" evidence="5">
    <location>
        <begin position="59"/>
        <end position="314"/>
    </location>
</feature>
<comment type="subcellular location">
    <subcellularLocation>
        <location evidence="1">Cell envelope</location>
    </subcellularLocation>
</comment>